<comment type="caution">
    <text evidence="5">The sequence shown here is derived from an EMBL/GenBank/DDBJ whole genome shotgun (WGS) entry which is preliminary data.</text>
</comment>
<accession>A0AA46ACJ7</accession>
<feature type="transmembrane region" description="Helical" evidence="3">
    <location>
        <begin position="32"/>
        <end position="50"/>
    </location>
</feature>
<protein>
    <submittedName>
        <fullName evidence="5">Uncharacterized membrane protein</fullName>
    </submittedName>
</protein>
<evidence type="ECO:0000313" key="6">
    <source>
        <dbReference type="Proteomes" id="UP001157946"/>
    </source>
</evidence>
<dbReference type="PANTHER" id="PTHR22911">
    <property type="entry name" value="ACYL-MALONYL CONDENSING ENZYME-RELATED"/>
    <property type="match status" value="1"/>
</dbReference>
<feature type="domain" description="EamA" evidence="4">
    <location>
        <begin position="2"/>
        <end position="132"/>
    </location>
</feature>
<organism evidence="5 6">
    <name type="scientific">Laceyella tengchongensis</name>
    <dbReference type="NCBI Taxonomy" id="574699"/>
    <lineage>
        <taxon>Bacteria</taxon>
        <taxon>Bacillati</taxon>
        <taxon>Bacillota</taxon>
        <taxon>Bacilli</taxon>
        <taxon>Bacillales</taxon>
        <taxon>Thermoactinomycetaceae</taxon>
        <taxon>Laceyella</taxon>
    </lineage>
</organism>
<dbReference type="Proteomes" id="UP001157946">
    <property type="component" value="Unassembled WGS sequence"/>
</dbReference>
<keyword evidence="6" id="KW-1185">Reference proteome</keyword>
<reference evidence="5" key="1">
    <citation type="submission" date="2017-05" db="EMBL/GenBank/DDBJ databases">
        <authorList>
            <person name="Varghese N."/>
            <person name="Submissions S."/>
        </authorList>
    </citation>
    <scope>NUCLEOTIDE SEQUENCE</scope>
    <source>
        <strain evidence="5">DSM 45262</strain>
    </source>
</reference>
<sequence length="281" mass="30946">MWFILALFSSLTFGLAGFMMKISSHHKGSNNYLLLGLYVSGAMGFLWWMLHTGATLFTWPVVLFGLVIGIGSAAGNLLFMKALEVGPASLTAPLTNSNILLTVIMSILLYQETISWTEMIGVILLVAAISLLPIDPNENLRIRNISWYGLVLTATLLFFLRNGGLKITEELHLPGATILFVSYVVGIAWFGISILRDRPEPPRTRAIGWWWGLGAGVFSFAGLQIYSIALSKGPASIIAPIFATNSLVVALLSILIYRERLSWMQRLCLLLLFAGLILIRM</sequence>
<feature type="transmembrane region" description="Helical" evidence="3">
    <location>
        <begin position="207"/>
        <end position="230"/>
    </location>
</feature>
<dbReference type="AlphaFoldDB" id="A0AA46ACJ7"/>
<feature type="transmembrane region" description="Helical" evidence="3">
    <location>
        <begin position="90"/>
        <end position="109"/>
    </location>
</feature>
<dbReference type="RefSeq" id="WP_284723784.1">
    <property type="nucleotide sequence ID" value="NZ_FXTU01000001.1"/>
</dbReference>
<keyword evidence="3" id="KW-0812">Transmembrane</keyword>
<gene>
    <name evidence="5" type="ORF">SAMN06265361_1014</name>
</gene>
<feature type="domain" description="EamA" evidence="4">
    <location>
        <begin position="168"/>
        <end position="280"/>
    </location>
</feature>
<dbReference type="GO" id="GO:0016020">
    <property type="term" value="C:membrane"/>
    <property type="evidence" value="ECO:0007669"/>
    <property type="project" value="InterPro"/>
</dbReference>
<feature type="transmembrane region" description="Helical" evidence="3">
    <location>
        <begin position="116"/>
        <end position="134"/>
    </location>
</feature>
<feature type="transmembrane region" description="Helical" evidence="3">
    <location>
        <begin position="57"/>
        <end position="78"/>
    </location>
</feature>
<feature type="transmembrane region" description="Helical" evidence="3">
    <location>
        <begin position="263"/>
        <end position="279"/>
    </location>
</feature>
<dbReference type="SUPFAM" id="SSF103481">
    <property type="entry name" value="Multidrug resistance efflux transporter EmrE"/>
    <property type="match status" value="2"/>
</dbReference>
<dbReference type="InterPro" id="IPR037185">
    <property type="entry name" value="EmrE-like"/>
</dbReference>
<name>A0AA46ACJ7_9BACL</name>
<dbReference type="EMBL" id="FXTU01000001">
    <property type="protein sequence ID" value="SMP00216.1"/>
    <property type="molecule type" value="Genomic_DNA"/>
</dbReference>
<feature type="transmembrane region" description="Helical" evidence="3">
    <location>
        <begin position="176"/>
        <end position="195"/>
    </location>
</feature>
<evidence type="ECO:0000256" key="2">
    <source>
        <dbReference type="ARBA" id="ARBA00007362"/>
    </source>
</evidence>
<dbReference type="PANTHER" id="PTHR22911:SF137">
    <property type="entry name" value="SOLUTE CARRIER FAMILY 35 MEMBER G2-RELATED"/>
    <property type="match status" value="1"/>
</dbReference>
<dbReference type="InterPro" id="IPR000620">
    <property type="entry name" value="EamA_dom"/>
</dbReference>
<feature type="transmembrane region" description="Helical" evidence="3">
    <location>
        <begin position="237"/>
        <end position="257"/>
    </location>
</feature>
<evidence type="ECO:0000313" key="5">
    <source>
        <dbReference type="EMBL" id="SMP00216.1"/>
    </source>
</evidence>
<dbReference type="Gene3D" id="1.10.3730.20">
    <property type="match status" value="2"/>
</dbReference>
<dbReference type="Pfam" id="PF00892">
    <property type="entry name" value="EamA"/>
    <property type="match status" value="2"/>
</dbReference>
<evidence type="ECO:0000256" key="1">
    <source>
        <dbReference type="ARBA" id="ARBA00004127"/>
    </source>
</evidence>
<feature type="transmembrane region" description="Helical" evidence="3">
    <location>
        <begin position="146"/>
        <end position="164"/>
    </location>
</feature>
<proteinExistence type="inferred from homology"/>
<comment type="similarity">
    <text evidence="2">Belongs to the EamA transporter family.</text>
</comment>
<keyword evidence="3" id="KW-0472">Membrane</keyword>
<evidence type="ECO:0000259" key="4">
    <source>
        <dbReference type="Pfam" id="PF00892"/>
    </source>
</evidence>
<evidence type="ECO:0000256" key="3">
    <source>
        <dbReference type="SAM" id="Phobius"/>
    </source>
</evidence>
<keyword evidence="3" id="KW-1133">Transmembrane helix</keyword>
<comment type="subcellular location">
    <subcellularLocation>
        <location evidence="1">Endomembrane system</location>
        <topology evidence="1">Multi-pass membrane protein</topology>
    </subcellularLocation>
</comment>